<feature type="compositionally biased region" description="Polar residues" evidence="1">
    <location>
        <begin position="44"/>
        <end position="53"/>
    </location>
</feature>
<gene>
    <name evidence="2" type="ORF">ASZ78_003179</name>
</gene>
<evidence type="ECO:0000256" key="1">
    <source>
        <dbReference type="SAM" id="MobiDB-lite"/>
    </source>
</evidence>
<organism evidence="2 3">
    <name type="scientific">Callipepla squamata</name>
    <name type="common">Scaled quail</name>
    <dbReference type="NCBI Taxonomy" id="9009"/>
    <lineage>
        <taxon>Eukaryota</taxon>
        <taxon>Metazoa</taxon>
        <taxon>Chordata</taxon>
        <taxon>Craniata</taxon>
        <taxon>Vertebrata</taxon>
        <taxon>Euteleostomi</taxon>
        <taxon>Archelosauria</taxon>
        <taxon>Archosauria</taxon>
        <taxon>Dinosauria</taxon>
        <taxon>Saurischia</taxon>
        <taxon>Theropoda</taxon>
        <taxon>Coelurosauria</taxon>
        <taxon>Aves</taxon>
        <taxon>Neognathae</taxon>
        <taxon>Galloanserae</taxon>
        <taxon>Galliformes</taxon>
        <taxon>Odontophoridae</taxon>
        <taxon>Callipepla</taxon>
    </lineage>
</organism>
<protein>
    <submittedName>
        <fullName evidence="2">Uncharacterized protein</fullName>
    </submittedName>
</protein>
<evidence type="ECO:0000313" key="2">
    <source>
        <dbReference type="EMBL" id="OXB58638.1"/>
    </source>
</evidence>
<dbReference type="AlphaFoldDB" id="A0A226MTP6"/>
<dbReference type="EMBL" id="MCFN01000453">
    <property type="protein sequence ID" value="OXB58638.1"/>
    <property type="molecule type" value="Genomic_DNA"/>
</dbReference>
<name>A0A226MTP6_CALSU</name>
<accession>A0A226MTP6</accession>
<keyword evidence="3" id="KW-1185">Reference proteome</keyword>
<proteinExistence type="predicted"/>
<comment type="caution">
    <text evidence="2">The sequence shown here is derived from an EMBL/GenBank/DDBJ whole genome shotgun (WGS) entry which is preliminary data.</text>
</comment>
<feature type="region of interest" description="Disordered" evidence="1">
    <location>
        <begin position="42"/>
        <end position="66"/>
    </location>
</feature>
<evidence type="ECO:0000313" key="3">
    <source>
        <dbReference type="Proteomes" id="UP000198323"/>
    </source>
</evidence>
<dbReference type="Proteomes" id="UP000198323">
    <property type="component" value="Unassembled WGS sequence"/>
</dbReference>
<sequence length="121" mass="13861">MVYISNGERRRTSFGQPEPGSLEIVIYNRLLLVHSRLHSYVASRKSSPQNGPNKSLGWRPKPTTNGRRWMRKVNACCKRQAKEHAHLQEEREEEFSGGPNEFERCECVCPNENCSAISADE</sequence>
<reference evidence="2 3" key="1">
    <citation type="submission" date="2016-07" db="EMBL/GenBank/DDBJ databases">
        <title>Disparate Historic Effective Population Sizes Predicted by Modern Levels of Genome Diversity for the Scaled Quail (Callipepla squamata) and the Northern Bobwhite (Colinus virginianus): Inferences from First and Second Generation Draft Genome Assemblies for Sympatric New World Quail.</title>
        <authorList>
            <person name="Oldeschulte D.L."/>
            <person name="Halley Y.A."/>
            <person name="Bhattarai E.K."/>
            <person name="Brashear W.A."/>
            <person name="Hill J."/>
            <person name="Metz R.P."/>
            <person name="Johnson C.D."/>
            <person name="Rollins D."/>
            <person name="Peterson M.J."/>
            <person name="Bickhart D.M."/>
            <person name="Decker J.E."/>
            <person name="Seabury C.M."/>
        </authorList>
    </citation>
    <scope>NUCLEOTIDE SEQUENCE [LARGE SCALE GENOMIC DNA]</scope>
    <source>
        <strain evidence="2 3">Texas</strain>
        <tissue evidence="2">Leg muscle</tissue>
    </source>
</reference>